<feature type="region of interest" description="Disordered" evidence="2">
    <location>
        <begin position="328"/>
        <end position="351"/>
    </location>
</feature>
<evidence type="ECO:0000313" key="5">
    <source>
        <dbReference type="Proteomes" id="UP000001176"/>
    </source>
</evidence>
<dbReference type="InterPro" id="IPR027417">
    <property type="entry name" value="P-loop_NTPase"/>
</dbReference>
<feature type="domain" description="Bacterial type II secretion system protein E" evidence="3">
    <location>
        <begin position="93"/>
        <end position="296"/>
    </location>
</feature>
<dbReference type="KEGG" id="gdi:GDI2914"/>
<dbReference type="CDD" id="cd01130">
    <property type="entry name" value="VirB11-like_ATPase"/>
    <property type="match status" value="1"/>
</dbReference>
<keyword evidence="5" id="KW-1185">Reference proteome</keyword>
<feature type="compositionally biased region" description="Polar residues" evidence="2">
    <location>
        <begin position="342"/>
        <end position="351"/>
    </location>
</feature>
<evidence type="ECO:0000256" key="2">
    <source>
        <dbReference type="SAM" id="MobiDB-lite"/>
    </source>
</evidence>
<dbReference type="EMBL" id="AM889285">
    <property type="protein sequence ID" value="CAP56857.1"/>
    <property type="molecule type" value="Genomic_DNA"/>
</dbReference>
<dbReference type="PANTHER" id="PTHR30486">
    <property type="entry name" value="TWITCHING MOTILITY PROTEIN PILT"/>
    <property type="match status" value="1"/>
</dbReference>
<protein>
    <submittedName>
        <fullName evidence="4">Putative conjugal transfer protein trbB</fullName>
    </submittedName>
</protein>
<evidence type="ECO:0000256" key="1">
    <source>
        <dbReference type="ARBA" id="ARBA00006611"/>
    </source>
</evidence>
<name>A9HR88_GLUDA</name>
<accession>A9HR88</accession>
<dbReference type="InterPro" id="IPR001482">
    <property type="entry name" value="T2SS/T4SS_dom"/>
</dbReference>
<dbReference type="AlphaFoldDB" id="A9HR88"/>
<dbReference type="Gene3D" id="3.30.450.90">
    <property type="match status" value="1"/>
</dbReference>
<dbReference type="NCBIfam" id="TIGR02782">
    <property type="entry name" value="TrbB_P"/>
    <property type="match status" value="1"/>
</dbReference>
<dbReference type="Proteomes" id="UP000001176">
    <property type="component" value="Chromosome"/>
</dbReference>
<gene>
    <name evidence="4" type="primary">trbB</name>
    <name evidence="4" type="ordered locus">GDI2914</name>
</gene>
<dbReference type="InterPro" id="IPR014149">
    <property type="entry name" value="Conjug-transfer_TrbB"/>
</dbReference>
<dbReference type="GO" id="GO:0016887">
    <property type="term" value="F:ATP hydrolysis activity"/>
    <property type="evidence" value="ECO:0007669"/>
    <property type="project" value="InterPro"/>
</dbReference>
<comment type="similarity">
    <text evidence="1">Belongs to the GSP E family.</text>
</comment>
<dbReference type="GO" id="GO:0005524">
    <property type="term" value="F:ATP binding"/>
    <property type="evidence" value="ECO:0007669"/>
    <property type="project" value="InterPro"/>
</dbReference>
<dbReference type="SUPFAM" id="SSF52540">
    <property type="entry name" value="P-loop containing nucleoside triphosphate hydrolases"/>
    <property type="match status" value="1"/>
</dbReference>
<reference evidence="4 5" key="1">
    <citation type="journal article" date="2009" name="BMC Genomics">
        <title>Complete genome sequence of the sugarcane nitrogen-fixing endophyte Gluconacetobacter diazotrophicus Pal5.</title>
        <authorList>
            <person name="Bertalan M."/>
            <person name="Albano R."/>
            <person name="Padua V."/>
            <person name="Rouws L."/>
            <person name="Rojas C."/>
            <person name="Hemerly A."/>
            <person name="Teixeira K."/>
            <person name="Schwab S."/>
            <person name="Araujo J."/>
            <person name="Oliveira A."/>
            <person name="Franca L."/>
            <person name="Magalhaes V."/>
            <person name="Alqueres S."/>
            <person name="Cardoso A."/>
            <person name="Almeida W."/>
            <person name="Loureiro M.M."/>
            <person name="Nogueira E."/>
            <person name="Cidade D."/>
            <person name="Oliveira D."/>
            <person name="Simao T."/>
            <person name="Macedo J."/>
            <person name="Valadao A."/>
            <person name="Dreschsel M."/>
            <person name="Freitas F."/>
            <person name="Vidal M."/>
            <person name="Guedes H."/>
            <person name="Rodrigues E."/>
            <person name="Meneses C."/>
            <person name="Brioso P."/>
            <person name="Pozzer L."/>
            <person name="Figueiredo D."/>
            <person name="Montano H."/>
            <person name="Junior J."/>
            <person name="Filho G."/>
            <person name="Flores V."/>
            <person name="Ferreira B."/>
            <person name="Branco A."/>
            <person name="Gonzalez P."/>
            <person name="Guillobel H."/>
            <person name="Lemos M."/>
            <person name="Seibel L."/>
            <person name="Macedo J."/>
            <person name="Alves-Ferreira M."/>
            <person name="Sachetto-Martins G."/>
            <person name="Coelho A."/>
            <person name="Santos E."/>
            <person name="Amaral G."/>
            <person name="Neves A."/>
            <person name="Pacheco A.B."/>
            <person name="Carvalho D."/>
            <person name="Lery L."/>
            <person name="Bisch P."/>
            <person name="Rossle S.C."/>
            <person name="Urmenyi T."/>
            <person name="Kruger W.V."/>
            <person name="Martins O."/>
            <person name="Baldani J.I."/>
            <person name="Ferreira P.C."/>
        </authorList>
    </citation>
    <scope>NUCLEOTIDE SEQUENCE [LARGE SCALE GENOMIC DNA]</scope>
    <source>
        <strain evidence="5">ATCC 49037 / DSM 5601 / CCUG 37298 / CIP 103539 / LMG 7603 / PAl5</strain>
    </source>
</reference>
<dbReference type="GO" id="GO:0005737">
    <property type="term" value="C:cytoplasm"/>
    <property type="evidence" value="ECO:0007669"/>
    <property type="project" value="InterPro"/>
</dbReference>
<dbReference type="PANTHER" id="PTHR30486:SF6">
    <property type="entry name" value="TYPE IV PILUS RETRACTATION ATPASE PILT"/>
    <property type="match status" value="1"/>
</dbReference>
<sequence>MPGWLNATGTIMRTSAHHAGAAARSVSMLRTAMGRPIAAHLADPAVVEVMLNPDGRLWVDRLSEGLADTGDTISPADAERILRLVAHHVGAEVHEAAPRVSAELPTGERFEGLLPPVVTAPSFAIRKPAVAVFTLNDYVDARIMTAAQASFLRRAVAGRQNIVVAGGTSTGKTTLVNALLAELAKTTDRVVLIEDTRELQCTASNLIALRTRDGVVTLSELVRSALRLRPDRIPIGEVRGPEALDLLKAWGTGHPGGVGTLHAGTALGALRRLEQLIQEIVVTVPRALIAETIDVIAVLSGRGAARRLSELATVDALDPVSGDYRISPFEAPSAQGPCPGPSNLSSLKDRE</sequence>
<dbReference type="Pfam" id="PF00437">
    <property type="entry name" value="T2SSE"/>
    <property type="match status" value="1"/>
</dbReference>
<evidence type="ECO:0000313" key="4">
    <source>
        <dbReference type="EMBL" id="CAP56857.1"/>
    </source>
</evidence>
<dbReference type="Gene3D" id="3.40.50.300">
    <property type="entry name" value="P-loop containing nucleotide triphosphate hydrolases"/>
    <property type="match status" value="1"/>
</dbReference>
<organism evidence="4 5">
    <name type="scientific">Gluconacetobacter diazotrophicus (strain ATCC 49037 / DSM 5601 / CCUG 37298 / CIP 103539 / LMG 7603 / PAl5)</name>
    <dbReference type="NCBI Taxonomy" id="272568"/>
    <lineage>
        <taxon>Bacteria</taxon>
        <taxon>Pseudomonadati</taxon>
        <taxon>Pseudomonadota</taxon>
        <taxon>Alphaproteobacteria</taxon>
        <taxon>Acetobacterales</taxon>
        <taxon>Acetobacteraceae</taxon>
        <taxon>Gluconacetobacter</taxon>
    </lineage>
</organism>
<evidence type="ECO:0000259" key="3">
    <source>
        <dbReference type="Pfam" id="PF00437"/>
    </source>
</evidence>
<dbReference type="InterPro" id="IPR050921">
    <property type="entry name" value="T4SS_GSP_E_ATPase"/>
</dbReference>
<proteinExistence type="inferred from homology"/>